<dbReference type="AlphaFoldDB" id="A0A0A9GAW9"/>
<sequence length="78" mass="8619">MLRVAPPRRASSERRHKPRSPAPAAATASSTPSFASPMRTAPSRRSSLSSSRTCRRKIRRAQELSQGGRETRFSVARL</sequence>
<dbReference type="EMBL" id="GBRH01176304">
    <property type="protein sequence ID" value="JAE21592.1"/>
    <property type="molecule type" value="Transcribed_RNA"/>
</dbReference>
<evidence type="ECO:0000256" key="1">
    <source>
        <dbReference type="SAM" id="MobiDB-lite"/>
    </source>
</evidence>
<feature type="region of interest" description="Disordered" evidence="1">
    <location>
        <begin position="1"/>
        <end position="78"/>
    </location>
</feature>
<feature type="compositionally biased region" description="Low complexity" evidence="1">
    <location>
        <begin position="22"/>
        <end position="52"/>
    </location>
</feature>
<reference evidence="2" key="1">
    <citation type="submission" date="2014-09" db="EMBL/GenBank/DDBJ databases">
        <authorList>
            <person name="Magalhaes I.L.F."/>
            <person name="Oliveira U."/>
            <person name="Santos F.R."/>
            <person name="Vidigal T.H.D.A."/>
            <person name="Brescovit A.D."/>
            <person name="Santos A.J."/>
        </authorList>
    </citation>
    <scope>NUCLEOTIDE SEQUENCE</scope>
    <source>
        <tissue evidence="2">Shoot tissue taken approximately 20 cm above the soil surface</tissue>
    </source>
</reference>
<reference evidence="2" key="2">
    <citation type="journal article" date="2015" name="Data Brief">
        <title>Shoot transcriptome of the giant reed, Arundo donax.</title>
        <authorList>
            <person name="Barrero R.A."/>
            <person name="Guerrero F.D."/>
            <person name="Moolhuijzen P."/>
            <person name="Goolsby J.A."/>
            <person name="Tidwell J."/>
            <person name="Bellgard S.E."/>
            <person name="Bellgard M.I."/>
        </authorList>
    </citation>
    <scope>NUCLEOTIDE SEQUENCE</scope>
    <source>
        <tissue evidence="2">Shoot tissue taken approximately 20 cm above the soil surface</tissue>
    </source>
</reference>
<proteinExistence type="predicted"/>
<evidence type="ECO:0000313" key="2">
    <source>
        <dbReference type="EMBL" id="JAE21592.1"/>
    </source>
</evidence>
<accession>A0A0A9GAW9</accession>
<name>A0A0A9GAW9_ARUDO</name>
<protein>
    <submittedName>
        <fullName evidence="2">Uncharacterized protein</fullName>
    </submittedName>
</protein>
<organism evidence="2">
    <name type="scientific">Arundo donax</name>
    <name type="common">Giant reed</name>
    <name type="synonym">Donax arundinaceus</name>
    <dbReference type="NCBI Taxonomy" id="35708"/>
    <lineage>
        <taxon>Eukaryota</taxon>
        <taxon>Viridiplantae</taxon>
        <taxon>Streptophyta</taxon>
        <taxon>Embryophyta</taxon>
        <taxon>Tracheophyta</taxon>
        <taxon>Spermatophyta</taxon>
        <taxon>Magnoliopsida</taxon>
        <taxon>Liliopsida</taxon>
        <taxon>Poales</taxon>
        <taxon>Poaceae</taxon>
        <taxon>PACMAD clade</taxon>
        <taxon>Arundinoideae</taxon>
        <taxon>Arundineae</taxon>
        <taxon>Arundo</taxon>
    </lineage>
</organism>